<dbReference type="EMBL" id="JAQIZT010000003">
    <property type="protein sequence ID" value="KAJ7003692.1"/>
    <property type="molecule type" value="Genomic_DNA"/>
</dbReference>
<name>A0AAD6R7Q1_9ROSI</name>
<dbReference type="Proteomes" id="UP001164929">
    <property type="component" value="Chromosome 3"/>
</dbReference>
<comment type="caution">
    <text evidence="1">The sequence shown here is derived from an EMBL/GenBank/DDBJ whole genome shotgun (WGS) entry which is preliminary data.</text>
</comment>
<reference evidence="1" key="1">
    <citation type="journal article" date="2023" name="Mol. Ecol. Resour.">
        <title>Chromosome-level genome assembly of a triploid poplar Populus alba 'Berolinensis'.</title>
        <authorList>
            <person name="Chen S."/>
            <person name="Yu Y."/>
            <person name="Wang X."/>
            <person name="Wang S."/>
            <person name="Zhang T."/>
            <person name="Zhou Y."/>
            <person name="He R."/>
            <person name="Meng N."/>
            <person name="Wang Y."/>
            <person name="Liu W."/>
            <person name="Liu Z."/>
            <person name="Liu J."/>
            <person name="Guo Q."/>
            <person name="Huang H."/>
            <person name="Sederoff R.R."/>
            <person name="Wang G."/>
            <person name="Qu G."/>
            <person name="Chen S."/>
        </authorList>
    </citation>
    <scope>NUCLEOTIDE SEQUENCE</scope>
    <source>
        <strain evidence="1">SC-2020</strain>
    </source>
</reference>
<organism evidence="1 2">
    <name type="scientific">Populus alba x Populus x berolinensis</name>
    <dbReference type="NCBI Taxonomy" id="444605"/>
    <lineage>
        <taxon>Eukaryota</taxon>
        <taxon>Viridiplantae</taxon>
        <taxon>Streptophyta</taxon>
        <taxon>Embryophyta</taxon>
        <taxon>Tracheophyta</taxon>
        <taxon>Spermatophyta</taxon>
        <taxon>Magnoliopsida</taxon>
        <taxon>eudicotyledons</taxon>
        <taxon>Gunneridae</taxon>
        <taxon>Pentapetalae</taxon>
        <taxon>rosids</taxon>
        <taxon>fabids</taxon>
        <taxon>Malpighiales</taxon>
        <taxon>Salicaceae</taxon>
        <taxon>Saliceae</taxon>
        <taxon>Populus</taxon>
    </lineage>
</organism>
<gene>
    <name evidence="1" type="ORF">NC653_008793</name>
</gene>
<keyword evidence="2" id="KW-1185">Reference proteome</keyword>
<proteinExistence type="predicted"/>
<protein>
    <submittedName>
        <fullName evidence="1">Uncharacterized protein</fullName>
    </submittedName>
</protein>
<accession>A0AAD6R7Q1</accession>
<dbReference type="AlphaFoldDB" id="A0AAD6R7Q1"/>
<sequence>MGLWAHFLMGFVLGNGYYTAS</sequence>
<evidence type="ECO:0000313" key="2">
    <source>
        <dbReference type="Proteomes" id="UP001164929"/>
    </source>
</evidence>
<evidence type="ECO:0000313" key="1">
    <source>
        <dbReference type="EMBL" id="KAJ7003692.1"/>
    </source>
</evidence>